<organism evidence="6 7">
    <name type="scientific">Catenuloplanes nepalensis</name>
    <dbReference type="NCBI Taxonomy" id="587533"/>
    <lineage>
        <taxon>Bacteria</taxon>
        <taxon>Bacillati</taxon>
        <taxon>Actinomycetota</taxon>
        <taxon>Actinomycetes</taxon>
        <taxon>Micromonosporales</taxon>
        <taxon>Micromonosporaceae</taxon>
        <taxon>Catenuloplanes</taxon>
    </lineage>
</organism>
<keyword evidence="2" id="KW-0547">Nucleotide-binding</keyword>
<keyword evidence="3 6" id="KW-0067">ATP-binding</keyword>
<evidence type="ECO:0000313" key="6">
    <source>
        <dbReference type="EMBL" id="MDP9792272.1"/>
    </source>
</evidence>
<evidence type="ECO:0000256" key="2">
    <source>
        <dbReference type="ARBA" id="ARBA00022741"/>
    </source>
</evidence>
<dbReference type="InterPro" id="IPR050611">
    <property type="entry name" value="ABCF"/>
</dbReference>
<proteinExistence type="predicted"/>
<dbReference type="SMART" id="SM00382">
    <property type="entry name" value="AAA"/>
    <property type="match status" value="2"/>
</dbReference>
<dbReference type="InterPro" id="IPR003439">
    <property type="entry name" value="ABC_transporter-like_ATP-bd"/>
</dbReference>
<dbReference type="EMBL" id="JAUSRA010000001">
    <property type="protein sequence ID" value="MDP9792272.1"/>
    <property type="molecule type" value="Genomic_DNA"/>
</dbReference>
<dbReference type="InterPro" id="IPR017871">
    <property type="entry name" value="ABC_transporter-like_CS"/>
</dbReference>
<dbReference type="PROSITE" id="PS00211">
    <property type="entry name" value="ABC_TRANSPORTER_1"/>
    <property type="match status" value="1"/>
</dbReference>
<dbReference type="Gene3D" id="3.40.50.300">
    <property type="entry name" value="P-loop containing nucleotide triphosphate hydrolases"/>
    <property type="match status" value="2"/>
</dbReference>
<feature type="region of interest" description="Disordered" evidence="4">
    <location>
        <begin position="332"/>
        <end position="351"/>
    </location>
</feature>
<evidence type="ECO:0000256" key="1">
    <source>
        <dbReference type="ARBA" id="ARBA00022737"/>
    </source>
</evidence>
<gene>
    <name evidence="6" type="ORF">J2S43_000784</name>
</gene>
<feature type="domain" description="ABC transporter" evidence="5">
    <location>
        <begin position="6"/>
        <end position="320"/>
    </location>
</feature>
<dbReference type="InterPro" id="IPR027417">
    <property type="entry name" value="P-loop_NTPase"/>
</dbReference>
<protein>
    <submittedName>
        <fullName evidence="6">Macrolide transport system ATP-binding/permease protein</fullName>
    </submittedName>
</protein>
<dbReference type="Proteomes" id="UP001240984">
    <property type="component" value="Unassembled WGS sequence"/>
</dbReference>
<feature type="region of interest" description="Disordered" evidence="4">
    <location>
        <begin position="117"/>
        <end position="137"/>
    </location>
</feature>
<evidence type="ECO:0000256" key="4">
    <source>
        <dbReference type="SAM" id="MobiDB-lite"/>
    </source>
</evidence>
<dbReference type="InterPro" id="IPR003593">
    <property type="entry name" value="AAA+_ATPase"/>
</dbReference>
<keyword evidence="1" id="KW-0677">Repeat</keyword>
<dbReference type="GO" id="GO:0005524">
    <property type="term" value="F:ATP binding"/>
    <property type="evidence" value="ECO:0007669"/>
    <property type="project" value="UniProtKB-KW"/>
</dbReference>
<sequence>MSMPALLAHDLVRTLGSRRVLDGVSLVAAPGQRIGLIGENGTGKTTLLRLLAGADVPDSGSVVRPESLGFLHQELPFPSGATLSDVLDDALREARLALATLDRLAAAMAAGPDAAGPDAAAAPGAAVSSAAGPDTAAAPHTAAAGTAVCGTAVSGLAVSGSAMISGSAEELLAGYGTWLERAEELDAWDADRRATLVMAGLGLGHLDLARTVGSLSGGERGRLALAALLVRRPAALLLDEPTNHLDDAAAAFLEEELRGLPGVVLVASHDRAFLDAACTDLIDLDPATDGPTRYGGGYTAYQAAKRAERERWQRRFSEEQDELTALRHAASVTAQQVAHGRPPRDGERMGYGHTAGRVQQQVSRRVRNAARRLKELERTQVRKPPKPLRFAPSTLAATSASGSLISLRDVRVPGRLFLDRLDVSAGDRILITGPNGAGKSTLLAVLAGRLHPASGAAPGARDTDDAGQRDAGAAPGPQSTGGGRRDAGGVVVEGDVQRRRGLRVALLTQDTVFDRPDRLARDLYAATLGPDRAEAVPLGSLGLLPARAQTLPVGELSVGQRRRLALALVIADPPELLLLDEPTNHLSPRLADELEDALAAGPGAIVVASHDRWLRSRWPGREVTLTGSADATGG</sequence>
<dbReference type="PANTHER" id="PTHR19211:SF14">
    <property type="entry name" value="ATP-BINDING CASSETTE SUB-FAMILY F MEMBER 1"/>
    <property type="match status" value="1"/>
</dbReference>
<comment type="caution">
    <text evidence="6">The sequence shown here is derived from an EMBL/GenBank/DDBJ whole genome shotgun (WGS) entry which is preliminary data.</text>
</comment>
<reference evidence="6 7" key="1">
    <citation type="submission" date="2023-07" db="EMBL/GenBank/DDBJ databases">
        <title>Sequencing the genomes of 1000 actinobacteria strains.</title>
        <authorList>
            <person name="Klenk H.-P."/>
        </authorList>
    </citation>
    <scope>NUCLEOTIDE SEQUENCE [LARGE SCALE GENOMIC DNA]</scope>
    <source>
        <strain evidence="6 7">DSM 44710</strain>
    </source>
</reference>
<keyword evidence="7" id="KW-1185">Reference proteome</keyword>
<evidence type="ECO:0000259" key="5">
    <source>
        <dbReference type="PROSITE" id="PS50893"/>
    </source>
</evidence>
<evidence type="ECO:0000313" key="7">
    <source>
        <dbReference type="Proteomes" id="UP001240984"/>
    </source>
</evidence>
<dbReference type="PROSITE" id="PS50893">
    <property type="entry name" value="ABC_TRANSPORTER_2"/>
    <property type="match status" value="2"/>
</dbReference>
<dbReference type="PANTHER" id="PTHR19211">
    <property type="entry name" value="ATP-BINDING TRANSPORT PROTEIN-RELATED"/>
    <property type="match status" value="1"/>
</dbReference>
<dbReference type="SUPFAM" id="SSF52540">
    <property type="entry name" value="P-loop containing nucleoside triphosphate hydrolases"/>
    <property type="match status" value="2"/>
</dbReference>
<dbReference type="Pfam" id="PF00005">
    <property type="entry name" value="ABC_tran"/>
    <property type="match status" value="3"/>
</dbReference>
<evidence type="ECO:0000256" key="3">
    <source>
        <dbReference type="ARBA" id="ARBA00022840"/>
    </source>
</evidence>
<accession>A0ABT9MLH0</accession>
<feature type="region of interest" description="Disordered" evidence="4">
    <location>
        <begin position="454"/>
        <end position="490"/>
    </location>
</feature>
<name>A0ABT9MLH0_9ACTN</name>
<feature type="domain" description="ABC transporter" evidence="5">
    <location>
        <begin position="388"/>
        <end position="634"/>
    </location>
</feature>